<dbReference type="PANTHER" id="PTHR30448">
    <property type="entry name" value="RNASE ADAPTER PROTEIN RAPZ"/>
    <property type="match status" value="1"/>
</dbReference>
<sequence>MINLQPPPPRPAGQPGRHVVVVTGLSGAGKASILRALEDLGYETVDNPPLSVLGSLITEDDGSPLAVGVDTRSRGFDGGALIAGLAALRARGDLDLRMVFATADTEALIRRYSETRRRHPLAPEGSVAEGIAREAAVLEPLREEADWVVDTTGLPLPDLRRMVEQQFRPDLAPGMSVAVKSFGFPHGVPREADLVFDLRFLRNPHYDPILRPMTGKDAPVAAFIEADPDFPAFWGHITALLDPLLPRYQAEGKKYLTVAVGCTGGKHRSVLMAERLGAHLARAGWRVDLSHRELRLPPVALGAACPADPAKPAAPFTAGPRDDPRSSPGPSPGPEPRTHLS</sequence>
<organism evidence="8 9">
    <name type="scientific">Roseomonas elaeocarpi</name>
    <dbReference type="NCBI Taxonomy" id="907779"/>
    <lineage>
        <taxon>Bacteria</taxon>
        <taxon>Pseudomonadati</taxon>
        <taxon>Pseudomonadota</taxon>
        <taxon>Alphaproteobacteria</taxon>
        <taxon>Acetobacterales</taxon>
        <taxon>Roseomonadaceae</taxon>
        <taxon>Roseomonas</taxon>
    </lineage>
</organism>
<proteinExistence type="inferred from homology"/>
<evidence type="ECO:0000259" key="7">
    <source>
        <dbReference type="Pfam" id="PF22740"/>
    </source>
</evidence>
<keyword evidence="2 4" id="KW-0067">ATP-binding</keyword>
<protein>
    <submittedName>
        <fullName evidence="8">RNase adapter RapZ</fullName>
    </submittedName>
</protein>
<feature type="region of interest" description="Disordered" evidence="5">
    <location>
        <begin position="307"/>
        <end position="341"/>
    </location>
</feature>
<dbReference type="NCBIfam" id="NF003828">
    <property type="entry name" value="PRK05416.1"/>
    <property type="match status" value="1"/>
</dbReference>
<keyword evidence="9" id="KW-1185">Reference proteome</keyword>
<dbReference type="PIRSF" id="PIRSF005052">
    <property type="entry name" value="P-loopkin"/>
    <property type="match status" value="1"/>
</dbReference>
<keyword evidence="1 4" id="KW-0547">Nucleotide-binding</keyword>
<evidence type="ECO:0000259" key="6">
    <source>
        <dbReference type="Pfam" id="PF03668"/>
    </source>
</evidence>
<dbReference type="HAMAP" id="MF_00636">
    <property type="entry name" value="RapZ_like"/>
    <property type="match status" value="1"/>
</dbReference>
<evidence type="ECO:0000256" key="5">
    <source>
        <dbReference type="SAM" id="MobiDB-lite"/>
    </source>
</evidence>
<evidence type="ECO:0000256" key="1">
    <source>
        <dbReference type="ARBA" id="ARBA00022741"/>
    </source>
</evidence>
<dbReference type="EMBL" id="JBHLUN010000017">
    <property type="protein sequence ID" value="MFC0410830.1"/>
    <property type="molecule type" value="Genomic_DNA"/>
</dbReference>
<reference evidence="8 9" key="1">
    <citation type="submission" date="2024-09" db="EMBL/GenBank/DDBJ databases">
        <authorList>
            <person name="Sun Q."/>
            <person name="Mori K."/>
        </authorList>
    </citation>
    <scope>NUCLEOTIDE SEQUENCE [LARGE SCALE GENOMIC DNA]</scope>
    <source>
        <strain evidence="8 9">TBRC 5777</strain>
    </source>
</reference>
<feature type="domain" description="RapZ-like N-terminal" evidence="6">
    <location>
        <begin position="19"/>
        <end position="169"/>
    </location>
</feature>
<evidence type="ECO:0000313" key="8">
    <source>
        <dbReference type="EMBL" id="MFC0410830.1"/>
    </source>
</evidence>
<gene>
    <name evidence="8" type="primary">rapZ</name>
    <name evidence="8" type="ORF">ACFFGY_21485</name>
</gene>
<feature type="domain" description="RapZ C-terminal" evidence="7">
    <location>
        <begin position="175"/>
        <end position="294"/>
    </location>
</feature>
<feature type="binding site" evidence="4">
    <location>
        <begin position="24"/>
        <end position="31"/>
    </location>
    <ligand>
        <name>ATP</name>
        <dbReference type="ChEBI" id="CHEBI:30616"/>
    </ligand>
</feature>
<accession>A0ABV6JZP9</accession>
<dbReference type="RefSeq" id="WP_377046584.1">
    <property type="nucleotide sequence ID" value="NZ_JBHLUN010000017.1"/>
</dbReference>
<dbReference type="InterPro" id="IPR053930">
    <property type="entry name" value="RapZ-like_N"/>
</dbReference>
<dbReference type="SUPFAM" id="SSF52540">
    <property type="entry name" value="P-loop containing nucleoside triphosphate hydrolases"/>
    <property type="match status" value="1"/>
</dbReference>
<dbReference type="Pfam" id="PF03668">
    <property type="entry name" value="RapZ-like_N"/>
    <property type="match status" value="1"/>
</dbReference>
<dbReference type="PANTHER" id="PTHR30448:SF0">
    <property type="entry name" value="RNASE ADAPTER PROTEIN RAPZ"/>
    <property type="match status" value="1"/>
</dbReference>
<feature type="compositionally biased region" description="Low complexity" evidence="5">
    <location>
        <begin position="307"/>
        <end position="319"/>
    </location>
</feature>
<dbReference type="InterPro" id="IPR005337">
    <property type="entry name" value="RapZ-like"/>
</dbReference>
<evidence type="ECO:0000256" key="2">
    <source>
        <dbReference type="ARBA" id="ARBA00022840"/>
    </source>
</evidence>
<dbReference type="InterPro" id="IPR053931">
    <property type="entry name" value="RapZ_C"/>
</dbReference>
<evidence type="ECO:0000256" key="4">
    <source>
        <dbReference type="HAMAP-Rule" id="MF_00636"/>
    </source>
</evidence>
<evidence type="ECO:0000256" key="3">
    <source>
        <dbReference type="ARBA" id="ARBA00023134"/>
    </source>
</evidence>
<name>A0ABV6JZP9_9PROT</name>
<keyword evidence="3 4" id="KW-0342">GTP-binding</keyword>
<dbReference type="Proteomes" id="UP001589865">
    <property type="component" value="Unassembled WGS sequence"/>
</dbReference>
<comment type="caution">
    <text evidence="8">The sequence shown here is derived from an EMBL/GenBank/DDBJ whole genome shotgun (WGS) entry which is preliminary data.</text>
</comment>
<dbReference type="InterPro" id="IPR027417">
    <property type="entry name" value="P-loop_NTPase"/>
</dbReference>
<dbReference type="Pfam" id="PF22740">
    <property type="entry name" value="PapZ_C"/>
    <property type="match status" value="1"/>
</dbReference>
<feature type="binding site" evidence="4">
    <location>
        <begin position="70"/>
        <end position="73"/>
    </location>
    <ligand>
        <name>GTP</name>
        <dbReference type="ChEBI" id="CHEBI:37565"/>
    </ligand>
</feature>
<evidence type="ECO:0000313" key="9">
    <source>
        <dbReference type="Proteomes" id="UP001589865"/>
    </source>
</evidence>